<evidence type="ECO:0000313" key="2">
    <source>
        <dbReference type="EMBL" id="MBB4763947.1"/>
    </source>
</evidence>
<accession>A0A7W7I024</accession>
<dbReference type="PANTHER" id="PTHR22572">
    <property type="entry name" value="SUGAR-1-PHOSPHATE GUANYL TRANSFERASE"/>
    <property type="match status" value="1"/>
</dbReference>
<proteinExistence type="predicted"/>
<name>A0A7W7I024_9ACTN</name>
<dbReference type="InterPro" id="IPR050486">
    <property type="entry name" value="Mannose-1P_guanyltransferase"/>
</dbReference>
<dbReference type="Gene3D" id="3.90.550.10">
    <property type="entry name" value="Spore Coat Polysaccharide Biosynthesis Protein SpsA, Chain A"/>
    <property type="match status" value="1"/>
</dbReference>
<comment type="caution">
    <text evidence="2">The sequence shown here is derived from an EMBL/GenBank/DDBJ whole genome shotgun (WGS) entry which is preliminary data.</text>
</comment>
<evidence type="ECO:0000313" key="3">
    <source>
        <dbReference type="Proteomes" id="UP000578112"/>
    </source>
</evidence>
<evidence type="ECO:0000259" key="1">
    <source>
        <dbReference type="Pfam" id="PF00483"/>
    </source>
</evidence>
<dbReference type="InterPro" id="IPR005835">
    <property type="entry name" value="NTP_transferase_dom"/>
</dbReference>
<dbReference type="AlphaFoldDB" id="A0A7W7I024"/>
<organism evidence="2 3">
    <name type="scientific">Actinoplanes digitatis</name>
    <dbReference type="NCBI Taxonomy" id="1868"/>
    <lineage>
        <taxon>Bacteria</taxon>
        <taxon>Bacillati</taxon>
        <taxon>Actinomycetota</taxon>
        <taxon>Actinomycetes</taxon>
        <taxon>Micromonosporales</taxon>
        <taxon>Micromonosporaceae</taxon>
        <taxon>Actinoplanes</taxon>
    </lineage>
</organism>
<dbReference type="EMBL" id="JACHNH010000001">
    <property type="protein sequence ID" value="MBB4763947.1"/>
    <property type="molecule type" value="Genomic_DNA"/>
</dbReference>
<feature type="domain" description="Nucleotidyl transferase" evidence="1">
    <location>
        <begin position="3"/>
        <end position="226"/>
    </location>
</feature>
<dbReference type="RefSeq" id="WP_184995189.1">
    <property type="nucleotide sequence ID" value="NZ_BOMK01000024.1"/>
</dbReference>
<dbReference type="Proteomes" id="UP000578112">
    <property type="component" value="Unassembled WGS sequence"/>
</dbReference>
<reference evidence="2 3" key="1">
    <citation type="submission" date="2020-08" db="EMBL/GenBank/DDBJ databases">
        <title>Sequencing the genomes of 1000 actinobacteria strains.</title>
        <authorList>
            <person name="Klenk H.-P."/>
        </authorList>
    </citation>
    <scope>NUCLEOTIDE SEQUENCE [LARGE SCALE GENOMIC DNA]</scope>
    <source>
        <strain evidence="2 3">DSM 43149</strain>
    </source>
</reference>
<gene>
    <name evidence="2" type="ORF">BJ971_004503</name>
</gene>
<dbReference type="InterPro" id="IPR029044">
    <property type="entry name" value="Nucleotide-diphossugar_trans"/>
</dbReference>
<dbReference type="SUPFAM" id="SSF53448">
    <property type="entry name" value="Nucleotide-diphospho-sugar transferases"/>
    <property type="match status" value="1"/>
</dbReference>
<protein>
    <submittedName>
        <fullName evidence="2">NDP-sugar pyrophosphorylase family protein</fullName>
    </submittedName>
</protein>
<sequence>MHAVILAGGKGVRLRPYTTALPKPLMPIGDNHSILQIVLDQLASFGFTSVTLAINHLGPLIRAFVGDGARWGLRIDYVEENVPLSTIGPLFGLKNTLPDEFLVMNGDILTDLNYADLLAAHTLGGAALTVATAAQEHRIDFGVLDVEEGRIVGFREKPVLSYPVSMGVYGMSRKALAPYPPGLPFGFDQLVLDLLDRGDNPATYPFDGFWLDIGRPEDYDEANRTCASLLPILLPQRSREPV</sequence>
<dbReference type="Pfam" id="PF00483">
    <property type="entry name" value="NTP_transferase"/>
    <property type="match status" value="1"/>
</dbReference>
<keyword evidence="3" id="KW-1185">Reference proteome</keyword>